<evidence type="ECO:0000256" key="1">
    <source>
        <dbReference type="SAM" id="MobiDB-lite"/>
    </source>
</evidence>
<dbReference type="Proteomes" id="UP000290288">
    <property type="component" value="Unassembled WGS sequence"/>
</dbReference>
<evidence type="ECO:0000313" key="3">
    <source>
        <dbReference type="Proteomes" id="UP000290288"/>
    </source>
</evidence>
<name>A0A4Q2D431_9AGAR</name>
<feature type="compositionally biased region" description="Polar residues" evidence="1">
    <location>
        <begin position="1"/>
        <end position="20"/>
    </location>
</feature>
<feature type="region of interest" description="Disordered" evidence="1">
    <location>
        <begin position="1"/>
        <end position="69"/>
    </location>
</feature>
<feature type="compositionally biased region" description="Polar residues" evidence="1">
    <location>
        <begin position="36"/>
        <end position="50"/>
    </location>
</feature>
<accession>A0A4Q2D431</accession>
<sequence>MSNAFNSPLTSLAASPNTTPVLREYPEGATEDHETTGVSARVTNNQNTGVPSAGRDEHDCENTSHTSPTLVPAEHALDVETLNRASGLAQNIAENTGENIRTPTR</sequence>
<evidence type="ECO:0000313" key="2">
    <source>
        <dbReference type="EMBL" id="RXW14090.1"/>
    </source>
</evidence>
<feature type="non-terminal residue" evidence="2">
    <location>
        <position position="105"/>
    </location>
</feature>
<proteinExistence type="predicted"/>
<organism evidence="2 3">
    <name type="scientific">Candolleomyces aberdarensis</name>
    <dbReference type="NCBI Taxonomy" id="2316362"/>
    <lineage>
        <taxon>Eukaryota</taxon>
        <taxon>Fungi</taxon>
        <taxon>Dikarya</taxon>
        <taxon>Basidiomycota</taxon>
        <taxon>Agaricomycotina</taxon>
        <taxon>Agaricomycetes</taxon>
        <taxon>Agaricomycetidae</taxon>
        <taxon>Agaricales</taxon>
        <taxon>Agaricineae</taxon>
        <taxon>Psathyrellaceae</taxon>
        <taxon>Candolleomyces</taxon>
    </lineage>
</organism>
<protein>
    <submittedName>
        <fullName evidence="2">Uncharacterized protein</fullName>
    </submittedName>
</protein>
<dbReference type="EMBL" id="SDEE01000767">
    <property type="protein sequence ID" value="RXW14090.1"/>
    <property type="molecule type" value="Genomic_DNA"/>
</dbReference>
<keyword evidence="3" id="KW-1185">Reference proteome</keyword>
<feature type="compositionally biased region" description="Basic and acidic residues" evidence="1">
    <location>
        <begin position="24"/>
        <end position="35"/>
    </location>
</feature>
<comment type="caution">
    <text evidence="2">The sequence shown here is derived from an EMBL/GenBank/DDBJ whole genome shotgun (WGS) entry which is preliminary data.</text>
</comment>
<gene>
    <name evidence="2" type="ORF">EST38_g11762</name>
</gene>
<reference evidence="2 3" key="1">
    <citation type="submission" date="2019-01" db="EMBL/GenBank/DDBJ databases">
        <title>Draft genome sequence of Psathyrella aberdarensis IHI B618.</title>
        <authorList>
            <person name="Buettner E."/>
            <person name="Kellner H."/>
        </authorList>
    </citation>
    <scope>NUCLEOTIDE SEQUENCE [LARGE SCALE GENOMIC DNA]</scope>
    <source>
        <strain evidence="2 3">IHI B618</strain>
    </source>
</reference>
<dbReference type="AlphaFoldDB" id="A0A4Q2D431"/>